<organism evidence="2 3">
    <name type="scientific">Aphanomyces euteiches</name>
    <dbReference type="NCBI Taxonomy" id="100861"/>
    <lineage>
        <taxon>Eukaryota</taxon>
        <taxon>Sar</taxon>
        <taxon>Stramenopiles</taxon>
        <taxon>Oomycota</taxon>
        <taxon>Saprolegniomycetes</taxon>
        <taxon>Saprolegniales</taxon>
        <taxon>Verrucalvaceae</taxon>
        <taxon>Aphanomyces</taxon>
    </lineage>
</organism>
<evidence type="ECO:0000256" key="1">
    <source>
        <dbReference type="SAM" id="MobiDB-lite"/>
    </source>
</evidence>
<dbReference type="EMBL" id="VJMJ01000204">
    <property type="protein sequence ID" value="KAF0726923.1"/>
    <property type="molecule type" value="Genomic_DNA"/>
</dbReference>
<keyword evidence="3" id="KW-1185">Reference proteome</keyword>
<dbReference type="AlphaFoldDB" id="A0A6G0WIA6"/>
<accession>A0A6G0WIA6</accession>
<protein>
    <submittedName>
        <fullName evidence="2">Uncharacterized protein</fullName>
    </submittedName>
</protein>
<gene>
    <name evidence="2" type="ORF">Ae201684_014914</name>
</gene>
<dbReference type="VEuPathDB" id="FungiDB:AeMF1_021084"/>
<dbReference type="Proteomes" id="UP000481153">
    <property type="component" value="Unassembled WGS sequence"/>
</dbReference>
<name>A0A6G0WIA6_9STRA</name>
<reference evidence="2 3" key="1">
    <citation type="submission" date="2019-07" db="EMBL/GenBank/DDBJ databases">
        <title>Genomics analysis of Aphanomyces spp. identifies a new class of oomycete effector associated with host adaptation.</title>
        <authorList>
            <person name="Gaulin E."/>
        </authorList>
    </citation>
    <scope>NUCLEOTIDE SEQUENCE [LARGE SCALE GENOMIC DNA]</scope>
    <source>
        <strain evidence="2 3">ATCC 201684</strain>
    </source>
</reference>
<proteinExistence type="predicted"/>
<feature type="region of interest" description="Disordered" evidence="1">
    <location>
        <begin position="24"/>
        <end position="49"/>
    </location>
</feature>
<comment type="caution">
    <text evidence="2">The sequence shown here is derived from an EMBL/GenBank/DDBJ whole genome shotgun (WGS) entry which is preliminary data.</text>
</comment>
<feature type="compositionally biased region" description="Basic and acidic residues" evidence="1">
    <location>
        <begin position="40"/>
        <end position="49"/>
    </location>
</feature>
<evidence type="ECO:0000313" key="2">
    <source>
        <dbReference type="EMBL" id="KAF0726923.1"/>
    </source>
</evidence>
<sequence length="384" mass="44380">MLASPSKPMGKKAQKDLALLAKQHAAARTAAARRRKQQQRAREKGEKSELLKAEQEMLATIHVLMKKFKYPVVVLNRLPPEIKEAVLENRQRMRVGQDMKKRLEELYEVQKILAKWVFAHNPHEGVQPKPTMMETTLLGHDRCRSFGQQWLCEKALRMALTAHPYEPFKGKVEDSIVSWPHLSEDDTGTSLEAVQFHSQYSVMGDYRDVADVFWDLYVKPKPQFTVEMIDKLHDEMLYFSVEYGPLKSRFLNLACLTRLKHRIVVTLTTIAFDERFPMNDDESRIHGVGWCAHGMHSSKDLMTVDRMILDEMGEGVTLCRQSCLQYTPVKKSGPLTLEEIGQLVHYEPKDGEPREIVIGKYQEMTEVGFTMQRDLLIRPHFPIF</sequence>
<evidence type="ECO:0000313" key="3">
    <source>
        <dbReference type="Proteomes" id="UP000481153"/>
    </source>
</evidence>